<accession>A0A5D0NCH6</accession>
<dbReference type="STRING" id="1220554.GCA_001552135_01021"/>
<keyword evidence="1" id="KW-0378">Hydrolase</keyword>
<dbReference type="GO" id="GO:0016787">
    <property type="term" value="F:hydrolase activity"/>
    <property type="evidence" value="ECO:0007669"/>
    <property type="project" value="UniProtKB-KW"/>
</dbReference>
<organism evidence="1 2">
    <name type="scientific">Actinomadura chibensis</name>
    <dbReference type="NCBI Taxonomy" id="392828"/>
    <lineage>
        <taxon>Bacteria</taxon>
        <taxon>Bacillati</taxon>
        <taxon>Actinomycetota</taxon>
        <taxon>Actinomycetes</taxon>
        <taxon>Streptosporangiales</taxon>
        <taxon>Thermomonosporaceae</taxon>
        <taxon>Actinomadura</taxon>
    </lineage>
</organism>
<name>A0A5D0NCH6_9ACTN</name>
<proteinExistence type="predicted"/>
<keyword evidence="2" id="KW-1185">Reference proteome</keyword>
<dbReference type="AlphaFoldDB" id="A0A5D0NCH6"/>
<dbReference type="EMBL" id="VSFG01000009">
    <property type="protein sequence ID" value="TYB42076.1"/>
    <property type="molecule type" value="Genomic_DNA"/>
</dbReference>
<protein>
    <submittedName>
        <fullName evidence="1">SGNH/GDSL hydrolase family protein</fullName>
    </submittedName>
</protein>
<evidence type="ECO:0000313" key="2">
    <source>
        <dbReference type="Proteomes" id="UP000323380"/>
    </source>
</evidence>
<reference evidence="1 2" key="1">
    <citation type="submission" date="2019-08" db="EMBL/GenBank/DDBJ databases">
        <title>Actinomadura sp. nov. CYP1-5 isolated from mountain soil.</title>
        <authorList>
            <person name="Songsumanus A."/>
            <person name="Kuncharoen N."/>
            <person name="Kudo T."/>
            <person name="Yuki M."/>
            <person name="Igarashi Y."/>
            <person name="Tanasupawat S."/>
        </authorList>
    </citation>
    <scope>NUCLEOTIDE SEQUENCE [LARGE SCALE GENOMIC DNA]</scope>
    <source>
        <strain evidence="1 2">JCM 14158</strain>
    </source>
</reference>
<dbReference type="InterPro" id="IPR036514">
    <property type="entry name" value="SGNH_hydro_sf"/>
</dbReference>
<sequence>MVPFFSQYEDFAFVDIRWLPYVVFFNRGDYVSPALNTDSAGFRVSHGPEGPRSLQDAPPDGEVSVLLGSSLAFGLGASADERTIASLLGREPGGPTWLNLASPAFTSTQEAVLFLLHRHQLPAVRDVVVLSGVNNLVVAGLPEADSNYGQFFWSGDFMRKMGVPEQEEPQWTLGRLGAATRRIRQRRKAPDGAAAPRILSLEERVDLAVRTTVRDLARVCELAAPTGARVHFVLQPTLAWCGKRLSPEETALIEENDRERKHMWDLFNEVLNGPVYPSYGKRLERACDELRVPFVDANRALASSSAIDDWLFVDPVHLNDEGNRVVTEILEAELDIS</sequence>
<comment type="caution">
    <text evidence="1">The sequence shown here is derived from an EMBL/GenBank/DDBJ whole genome shotgun (WGS) entry which is preliminary data.</text>
</comment>
<dbReference type="Proteomes" id="UP000323380">
    <property type="component" value="Unassembled WGS sequence"/>
</dbReference>
<evidence type="ECO:0000313" key="1">
    <source>
        <dbReference type="EMBL" id="TYB42076.1"/>
    </source>
</evidence>
<dbReference type="Gene3D" id="3.40.50.1110">
    <property type="entry name" value="SGNH hydrolase"/>
    <property type="match status" value="1"/>
</dbReference>
<gene>
    <name evidence="1" type="ORF">FXF69_33405</name>
</gene>
<dbReference type="SUPFAM" id="SSF52266">
    <property type="entry name" value="SGNH hydrolase"/>
    <property type="match status" value="1"/>
</dbReference>